<evidence type="ECO:0000256" key="6">
    <source>
        <dbReference type="SAM" id="Phobius"/>
    </source>
</evidence>
<evidence type="ECO:0000313" key="7">
    <source>
        <dbReference type="EMBL" id="MBF8640326.1"/>
    </source>
</evidence>
<name>A0A2X2CA85_PSELU</name>
<dbReference type="EMBL" id="JADTXM010000002">
    <property type="protein sequence ID" value="MBH3437743.1"/>
    <property type="molecule type" value="Genomic_DNA"/>
</dbReference>
<evidence type="ECO:0000256" key="5">
    <source>
        <dbReference type="ARBA" id="ARBA00023136"/>
    </source>
</evidence>
<dbReference type="GO" id="GO:0005886">
    <property type="term" value="C:plasma membrane"/>
    <property type="evidence" value="ECO:0007669"/>
    <property type="project" value="UniProtKB-SubCell"/>
</dbReference>
<dbReference type="EMBL" id="JADMCD010000002">
    <property type="protein sequence ID" value="MBF8640326.1"/>
    <property type="molecule type" value="Genomic_DNA"/>
</dbReference>
<keyword evidence="2" id="KW-1003">Cell membrane</keyword>
<reference evidence="8 12" key="3">
    <citation type="submission" date="2020-11" db="EMBL/GenBank/DDBJ databases">
        <title>Enhanced detection system for hospital associated transmission using whole genome sequencing surveillance.</title>
        <authorList>
            <person name="Harrison L.H."/>
            <person name="Van Tyne D."/>
            <person name="Marsh J.W."/>
            <person name="Griffith M.P."/>
            <person name="Snyder D.J."/>
            <person name="Cooper V.S."/>
            <person name="Mustapha M."/>
        </authorList>
    </citation>
    <scope>NUCLEOTIDE SEQUENCE [LARGE SCALE GENOMIC DNA]</scope>
    <source>
        <strain evidence="8 12">PSB00013</strain>
    </source>
</reference>
<protein>
    <submittedName>
        <fullName evidence="7">CidA/LrgA family protein</fullName>
    </submittedName>
    <submittedName>
        <fullName evidence="9">Murein hydrolase exporter</fullName>
    </submittedName>
</protein>
<dbReference type="PANTHER" id="PTHR33931">
    <property type="entry name" value="HOLIN-LIKE PROTEIN CIDA-RELATED"/>
    <property type="match status" value="1"/>
</dbReference>
<evidence type="ECO:0000313" key="10">
    <source>
        <dbReference type="Proteomes" id="UP000250443"/>
    </source>
</evidence>
<dbReference type="EMBL" id="UAUF01000009">
    <property type="protein sequence ID" value="SPZ03751.1"/>
    <property type="molecule type" value="Genomic_DNA"/>
</dbReference>
<feature type="transmembrane region" description="Helical" evidence="6">
    <location>
        <begin position="91"/>
        <end position="112"/>
    </location>
</feature>
<evidence type="ECO:0000256" key="3">
    <source>
        <dbReference type="ARBA" id="ARBA00022692"/>
    </source>
</evidence>
<evidence type="ECO:0000313" key="11">
    <source>
        <dbReference type="Proteomes" id="UP000626180"/>
    </source>
</evidence>
<evidence type="ECO:0000256" key="4">
    <source>
        <dbReference type="ARBA" id="ARBA00022989"/>
    </source>
</evidence>
<sequence length="124" mass="13991">MVPRYMRTLVELAVLLGIWWLGGWLGQYFGLPIPAGVLGLAILLLSLALRVIKPEWLESGARVLVGEMLLFFIPALMSLLDYGPLVREEGIRILMAVCFSTLLVMISTALTVEWMFRRRSRQDA</sequence>
<proteinExistence type="predicted"/>
<feature type="transmembrane region" description="Helical" evidence="6">
    <location>
        <begin position="12"/>
        <end position="29"/>
    </location>
</feature>
<organism evidence="9 10">
    <name type="scientific">Pseudomonas luteola</name>
    <dbReference type="NCBI Taxonomy" id="47886"/>
    <lineage>
        <taxon>Bacteria</taxon>
        <taxon>Pseudomonadati</taxon>
        <taxon>Pseudomonadota</taxon>
        <taxon>Gammaproteobacteria</taxon>
        <taxon>Pseudomonadales</taxon>
        <taxon>Pseudomonadaceae</taxon>
        <taxon>Pseudomonas</taxon>
    </lineage>
</organism>
<dbReference type="GO" id="GO:0016787">
    <property type="term" value="F:hydrolase activity"/>
    <property type="evidence" value="ECO:0007669"/>
    <property type="project" value="UniProtKB-KW"/>
</dbReference>
<dbReference type="Proteomes" id="UP000638986">
    <property type="component" value="Unassembled WGS sequence"/>
</dbReference>
<dbReference type="AlphaFoldDB" id="A0A2X2CA85"/>
<evidence type="ECO:0000256" key="2">
    <source>
        <dbReference type="ARBA" id="ARBA00022475"/>
    </source>
</evidence>
<evidence type="ECO:0000313" key="9">
    <source>
        <dbReference type="EMBL" id="SPZ03751.1"/>
    </source>
</evidence>
<comment type="subcellular location">
    <subcellularLocation>
        <location evidence="1">Cell membrane</location>
        <topology evidence="1">Multi-pass membrane protein</topology>
    </subcellularLocation>
</comment>
<evidence type="ECO:0000256" key="1">
    <source>
        <dbReference type="ARBA" id="ARBA00004651"/>
    </source>
</evidence>
<keyword evidence="11" id="KW-1185">Reference proteome</keyword>
<gene>
    <name evidence="9" type="primary">cidA</name>
    <name evidence="8" type="ORF">I5Q09_03460</name>
    <name evidence="7" type="ORF">IRZ65_06505</name>
    <name evidence="9" type="ORF">NCTC11842_01116</name>
</gene>
<keyword evidence="9" id="KW-0378">Hydrolase</keyword>
<dbReference type="RefSeq" id="WP_010795374.1">
    <property type="nucleotide sequence ID" value="NZ_CP053063.1"/>
</dbReference>
<dbReference type="InterPro" id="IPR005538">
    <property type="entry name" value="LrgA/CidA"/>
</dbReference>
<reference evidence="9 10" key="1">
    <citation type="submission" date="2018-06" db="EMBL/GenBank/DDBJ databases">
        <authorList>
            <consortium name="Pathogen Informatics"/>
            <person name="Doyle S."/>
        </authorList>
    </citation>
    <scope>NUCLEOTIDE SEQUENCE [LARGE SCALE GENOMIC DNA]</scope>
    <source>
        <strain evidence="9 10">NCTC11842</strain>
    </source>
</reference>
<evidence type="ECO:0000313" key="12">
    <source>
        <dbReference type="Proteomes" id="UP000638986"/>
    </source>
</evidence>
<dbReference type="Proteomes" id="UP000626180">
    <property type="component" value="Unassembled WGS sequence"/>
</dbReference>
<keyword evidence="3 6" id="KW-0812">Transmembrane</keyword>
<dbReference type="GeneID" id="300266597"/>
<evidence type="ECO:0000313" key="8">
    <source>
        <dbReference type="EMBL" id="MBH3437743.1"/>
    </source>
</evidence>
<reference evidence="7 11" key="2">
    <citation type="submission" date="2020-10" db="EMBL/GenBank/DDBJ databases">
        <title>Genome sequences of Pseudomonas isolates.</title>
        <authorList>
            <person name="Wessels L."/>
            <person name="Reich F."/>
            <person name="Hammerl J."/>
        </authorList>
    </citation>
    <scope>NUCLEOTIDE SEQUENCE [LARGE SCALE GENOMIC DNA]</scope>
    <source>
        <strain evidence="7 11">20-MO00624-0</strain>
    </source>
</reference>
<feature type="transmembrane region" description="Helical" evidence="6">
    <location>
        <begin position="35"/>
        <end position="52"/>
    </location>
</feature>
<feature type="transmembrane region" description="Helical" evidence="6">
    <location>
        <begin position="64"/>
        <end position="85"/>
    </location>
</feature>
<keyword evidence="5 6" id="KW-0472">Membrane</keyword>
<accession>A0A2X2CA85</accession>
<dbReference type="PANTHER" id="PTHR33931:SF2">
    <property type="entry name" value="HOLIN-LIKE PROTEIN CIDA"/>
    <property type="match status" value="1"/>
</dbReference>
<keyword evidence="4 6" id="KW-1133">Transmembrane helix</keyword>
<dbReference type="Pfam" id="PF03788">
    <property type="entry name" value="LrgA"/>
    <property type="match status" value="1"/>
</dbReference>
<dbReference type="Proteomes" id="UP000250443">
    <property type="component" value="Unassembled WGS sequence"/>
</dbReference>